<feature type="domain" description="Histidine kinase/HSP90-like ATPase" evidence="6">
    <location>
        <begin position="333"/>
        <end position="384"/>
    </location>
</feature>
<organism evidence="7 8">
    <name type="scientific">Candidatus Obscuribacter phosphatis</name>
    <dbReference type="NCBI Taxonomy" id="1906157"/>
    <lineage>
        <taxon>Bacteria</taxon>
        <taxon>Bacillati</taxon>
        <taxon>Candidatus Melainabacteria</taxon>
        <taxon>Candidatus Obscuribacterales</taxon>
        <taxon>Candidatus Obscuribacteraceae</taxon>
        <taxon>Candidatus Obscuribacter</taxon>
    </lineage>
</organism>
<evidence type="ECO:0000256" key="3">
    <source>
        <dbReference type="ARBA" id="ARBA00022679"/>
    </source>
</evidence>
<comment type="caution">
    <text evidence="7">The sequence shown here is derived from an EMBL/GenBank/DDBJ whole genome shotgun (WGS) entry which is preliminary data.</text>
</comment>
<evidence type="ECO:0000256" key="2">
    <source>
        <dbReference type="ARBA" id="ARBA00012438"/>
    </source>
</evidence>
<dbReference type="Proteomes" id="UP000664277">
    <property type="component" value="Unassembled WGS sequence"/>
</dbReference>
<dbReference type="Pfam" id="PF02518">
    <property type="entry name" value="HATPase_c"/>
    <property type="match status" value="1"/>
</dbReference>
<dbReference type="InterPro" id="IPR050482">
    <property type="entry name" value="Sensor_HK_TwoCompSys"/>
</dbReference>
<evidence type="ECO:0000256" key="4">
    <source>
        <dbReference type="ARBA" id="ARBA00022777"/>
    </source>
</evidence>
<dbReference type="InterPro" id="IPR036890">
    <property type="entry name" value="HATPase_C_sf"/>
</dbReference>
<name>A0A8J7TND0_9BACT</name>
<comment type="catalytic activity">
    <reaction evidence="1">
        <text>ATP + protein L-histidine = ADP + protein N-phospho-L-histidine.</text>
        <dbReference type="EC" id="2.7.13.3"/>
    </reaction>
</comment>
<dbReference type="EMBL" id="JAFLCK010000028">
    <property type="protein sequence ID" value="MBN8661956.1"/>
    <property type="molecule type" value="Genomic_DNA"/>
</dbReference>
<evidence type="ECO:0000259" key="6">
    <source>
        <dbReference type="Pfam" id="PF02518"/>
    </source>
</evidence>
<keyword evidence="3" id="KW-0808">Transferase</keyword>
<dbReference type="SUPFAM" id="SSF55874">
    <property type="entry name" value="ATPase domain of HSP90 chaperone/DNA topoisomerase II/histidine kinase"/>
    <property type="match status" value="1"/>
</dbReference>
<dbReference type="PANTHER" id="PTHR24421:SF10">
    <property type="entry name" value="NITRATE_NITRITE SENSOR PROTEIN NARQ"/>
    <property type="match status" value="1"/>
</dbReference>
<keyword evidence="5" id="KW-0902">Two-component regulatory system</keyword>
<dbReference type="GO" id="GO:0000160">
    <property type="term" value="P:phosphorelay signal transduction system"/>
    <property type="evidence" value="ECO:0007669"/>
    <property type="project" value="UniProtKB-KW"/>
</dbReference>
<dbReference type="GO" id="GO:0004673">
    <property type="term" value="F:protein histidine kinase activity"/>
    <property type="evidence" value="ECO:0007669"/>
    <property type="project" value="UniProtKB-EC"/>
</dbReference>
<dbReference type="CDD" id="cd16917">
    <property type="entry name" value="HATPase_UhpB-NarQ-NarX-like"/>
    <property type="match status" value="1"/>
</dbReference>
<sequence length="470" mass="53482">MTPQKGELEPINILLDKALKPQTLVRADEVDKALLYKKAEELSSALYKLAHYHVKTRFPDEAFRTNLQFSHPSKLQEPIDWVSKQEMRSKTRLPTSYFRWKMTGAPLIVSCRAGERDRTGIVEFFLVPEREVPHITMSEFGSRFRVRFQLIELGQKLVWVANKTKLSSEAAKLQLELLLNEVLEVAYTERTKPNQSLQPTESFLYQGKPLNTIEQRLELQRNNLLFKLLNQQEELKNQLARDLHDSVIADLMMLKRYLSGDRKLSSEETIEIVDEIVRQLRDLVNEYSPRQLQEWGLKVGVEDLLDRVTRRTGIETKLLFQGELPRYPDLVTLHIFRIIQECLNNVEKHAEATAVTVEIRASKIGDSTFTIRDNGKGFDPKTVRIEADGSHSMGIGGMKERTELIKCFYPAKIAITSKPKPPELELTSSTDNGLALPLSDNNANWPGSPAPAKDLFSCGTAVTLTVSPAE</sequence>
<evidence type="ECO:0000256" key="1">
    <source>
        <dbReference type="ARBA" id="ARBA00000085"/>
    </source>
</evidence>
<evidence type="ECO:0000313" key="8">
    <source>
        <dbReference type="Proteomes" id="UP000664277"/>
    </source>
</evidence>
<dbReference type="EC" id="2.7.13.3" evidence="2"/>
<reference evidence="7" key="1">
    <citation type="submission" date="2021-02" db="EMBL/GenBank/DDBJ databases">
        <title>Genome-Resolved Metagenomics of a Microbial Community Performing Photosynthetic Biological Nutrient Removal.</title>
        <authorList>
            <person name="Mcdaniel E.A."/>
        </authorList>
    </citation>
    <scope>NUCLEOTIDE SEQUENCE</scope>
    <source>
        <strain evidence="7">UWPOB_OBS1</strain>
    </source>
</reference>
<dbReference type="PANTHER" id="PTHR24421">
    <property type="entry name" value="NITRATE/NITRITE SENSOR PROTEIN NARX-RELATED"/>
    <property type="match status" value="1"/>
</dbReference>
<gene>
    <name evidence="7" type="ORF">J0M35_16430</name>
</gene>
<dbReference type="Gene3D" id="3.30.565.10">
    <property type="entry name" value="Histidine kinase-like ATPase, C-terminal domain"/>
    <property type="match status" value="1"/>
</dbReference>
<evidence type="ECO:0000256" key="5">
    <source>
        <dbReference type="ARBA" id="ARBA00023012"/>
    </source>
</evidence>
<evidence type="ECO:0000313" key="7">
    <source>
        <dbReference type="EMBL" id="MBN8661956.1"/>
    </source>
</evidence>
<accession>A0A8J7TND0</accession>
<keyword evidence="4" id="KW-0418">Kinase</keyword>
<dbReference type="InterPro" id="IPR003594">
    <property type="entry name" value="HATPase_dom"/>
</dbReference>
<proteinExistence type="predicted"/>
<protein>
    <recommendedName>
        <fullName evidence="2">histidine kinase</fullName>
        <ecNumber evidence="2">2.7.13.3</ecNumber>
    </recommendedName>
</protein>
<dbReference type="AlphaFoldDB" id="A0A8J7TND0"/>